<dbReference type="Proteomes" id="UP001295469">
    <property type="component" value="Chromosome C02"/>
</dbReference>
<reference evidence="9" key="1">
    <citation type="submission" date="2021-01" db="EMBL/GenBank/DDBJ databases">
        <authorList>
            <consortium name="Genoscope - CEA"/>
            <person name="William W."/>
        </authorList>
    </citation>
    <scope>NUCLEOTIDE SEQUENCE</scope>
</reference>
<feature type="region of interest" description="Disordered" evidence="6">
    <location>
        <begin position="414"/>
        <end position="439"/>
    </location>
</feature>
<dbReference type="Pfam" id="PF08646">
    <property type="entry name" value="Rep_fac-A_C"/>
    <property type="match status" value="1"/>
</dbReference>
<dbReference type="EMBL" id="HG994366">
    <property type="protein sequence ID" value="CAF1913528.1"/>
    <property type="molecule type" value="Genomic_DNA"/>
</dbReference>
<dbReference type="InterPro" id="IPR031657">
    <property type="entry name" value="REPA_OB_2"/>
</dbReference>
<feature type="domain" description="Replication protein A OB" evidence="8">
    <location>
        <begin position="69"/>
        <end position="152"/>
    </location>
</feature>
<evidence type="ECO:0000256" key="4">
    <source>
        <dbReference type="ARBA" id="ARBA00022833"/>
    </source>
</evidence>
<evidence type="ECO:0000256" key="5">
    <source>
        <dbReference type="ARBA" id="ARBA00023125"/>
    </source>
</evidence>
<keyword evidence="2" id="KW-0479">Metal-binding</keyword>
<evidence type="ECO:0000313" key="9">
    <source>
        <dbReference type="EMBL" id="CAF1913528.1"/>
    </source>
</evidence>
<proteinExistence type="inferred from homology"/>
<dbReference type="InterPro" id="IPR013955">
    <property type="entry name" value="Rep_factor-A_C"/>
</dbReference>
<dbReference type="PANTHER" id="PTHR47165:SF4">
    <property type="entry name" value="OS03G0429900 PROTEIN"/>
    <property type="match status" value="1"/>
</dbReference>
<evidence type="ECO:0000259" key="7">
    <source>
        <dbReference type="Pfam" id="PF08646"/>
    </source>
</evidence>
<dbReference type="InterPro" id="IPR012340">
    <property type="entry name" value="NA-bd_OB-fold"/>
</dbReference>
<gene>
    <name evidence="9" type="ORF">DARMORV10_C02P34900.1</name>
</gene>
<dbReference type="Pfam" id="PF16900">
    <property type="entry name" value="REPA_OB_2"/>
    <property type="match status" value="1"/>
</dbReference>
<comment type="similarity">
    <text evidence="1">Belongs to the replication factor A protein 1 family.</text>
</comment>
<dbReference type="CDD" id="cd04476">
    <property type="entry name" value="RPA1_DBD_C"/>
    <property type="match status" value="1"/>
</dbReference>
<keyword evidence="3" id="KW-0863">Zinc-finger</keyword>
<dbReference type="SUPFAM" id="SSF50249">
    <property type="entry name" value="Nucleic acid-binding proteins"/>
    <property type="match status" value="2"/>
</dbReference>
<dbReference type="InterPro" id="IPR047192">
    <property type="entry name" value="Euk_RPA1_DBD_C"/>
</dbReference>
<dbReference type="GO" id="GO:0008270">
    <property type="term" value="F:zinc ion binding"/>
    <property type="evidence" value="ECO:0007669"/>
    <property type="project" value="UniProtKB-KW"/>
</dbReference>
<dbReference type="AlphaFoldDB" id="A0A816KKT5"/>
<organism evidence="9">
    <name type="scientific">Brassica napus</name>
    <name type="common">Rape</name>
    <dbReference type="NCBI Taxonomy" id="3708"/>
    <lineage>
        <taxon>Eukaryota</taxon>
        <taxon>Viridiplantae</taxon>
        <taxon>Streptophyta</taxon>
        <taxon>Embryophyta</taxon>
        <taxon>Tracheophyta</taxon>
        <taxon>Spermatophyta</taxon>
        <taxon>Magnoliopsida</taxon>
        <taxon>eudicotyledons</taxon>
        <taxon>Gunneridae</taxon>
        <taxon>Pentapetalae</taxon>
        <taxon>rosids</taxon>
        <taxon>malvids</taxon>
        <taxon>Brassicales</taxon>
        <taxon>Brassicaceae</taxon>
        <taxon>Brassiceae</taxon>
        <taxon>Brassica</taxon>
    </lineage>
</organism>
<dbReference type="PANTHER" id="PTHR47165">
    <property type="entry name" value="OS03G0429900 PROTEIN"/>
    <property type="match status" value="1"/>
</dbReference>
<evidence type="ECO:0000256" key="2">
    <source>
        <dbReference type="ARBA" id="ARBA00022723"/>
    </source>
</evidence>
<evidence type="ECO:0000256" key="6">
    <source>
        <dbReference type="SAM" id="MobiDB-lite"/>
    </source>
</evidence>
<keyword evidence="5" id="KW-0238">DNA-binding</keyword>
<protein>
    <submittedName>
        <fullName evidence="9">(rape) hypothetical protein</fullName>
    </submittedName>
</protein>
<feature type="domain" description="Replication factor A C-terminal" evidence="7">
    <location>
        <begin position="228"/>
        <end position="323"/>
    </location>
</feature>
<dbReference type="GO" id="GO:0003677">
    <property type="term" value="F:DNA binding"/>
    <property type="evidence" value="ECO:0007669"/>
    <property type="project" value="UniProtKB-KW"/>
</dbReference>
<keyword evidence="4" id="KW-0862">Zinc</keyword>
<dbReference type="CDD" id="cd04481">
    <property type="entry name" value="RPA1_DBD_B_like"/>
    <property type="match status" value="1"/>
</dbReference>
<sequence>MYRVQRDLPVGEWRVVENFKISGTGGQYRPTKLQYKMTILGDTTIIRTDYRNDNHFLSPARYEEIGTENLKTYFLIDILGQVVKLGRIMTVEVKGEERKRVLFRLRDTSGNEVACCLWGQYAEQIESHISESKDDTIICLIRFAKISEFRGELQITNAYDASLLMLNPTMEEAIDFKQKMMQVDLPLALLGNSDEKKIIKQVKVAWNEVDIKCISEILISDEVGSGKIICTIEAINTDWGWYYFGCKRHNRRVTKVGRKGGQKMVQSDKPQFYCEVCHSNTLVVEPKYKLHVFVKDDTGESELMLLDTVATTIIGNKAEELWDGSYAMNLIISQIEDPEILPIPIKNLVGKSFCFGLSITSDNVSNGSTTFKVAEVWSGDHIHRIESLSEPVSLIGSSSSTLSTSEVLCIDHNKESSSEDVTTPFSKRKEGDAELNDMNSTSKKLCAKNIKMEKTKED</sequence>
<evidence type="ECO:0000256" key="3">
    <source>
        <dbReference type="ARBA" id="ARBA00022771"/>
    </source>
</evidence>
<evidence type="ECO:0000256" key="1">
    <source>
        <dbReference type="ARBA" id="ARBA00005690"/>
    </source>
</evidence>
<accession>A0A816KKT5</accession>
<name>A0A816KKT5_BRANA</name>
<dbReference type="Gene3D" id="2.40.50.140">
    <property type="entry name" value="Nucleic acid-binding proteins"/>
    <property type="match status" value="2"/>
</dbReference>
<evidence type="ECO:0000259" key="8">
    <source>
        <dbReference type="Pfam" id="PF16900"/>
    </source>
</evidence>